<dbReference type="InterPro" id="IPR013022">
    <property type="entry name" value="Xyl_isomerase-like_TIM-brl"/>
</dbReference>
<keyword evidence="2" id="KW-0413">Isomerase</keyword>
<dbReference type="Pfam" id="PF01261">
    <property type="entry name" value="AP_endonuc_2"/>
    <property type="match status" value="1"/>
</dbReference>
<name>A0ABY2WID9_9FLAO</name>
<feature type="domain" description="Xylose isomerase-like TIM barrel" evidence="1">
    <location>
        <begin position="22"/>
        <end position="274"/>
    </location>
</feature>
<keyword evidence="3" id="KW-1185">Reference proteome</keyword>
<dbReference type="GO" id="GO:0016853">
    <property type="term" value="F:isomerase activity"/>
    <property type="evidence" value="ECO:0007669"/>
    <property type="project" value="UniProtKB-KW"/>
</dbReference>
<accession>A0ABY2WID9</accession>
<gene>
    <name evidence="2" type="ORF">FGG15_10305</name>
</gene>
<comment type="caution">
    <text evidence="2">The sequence shown here is derived from an EMBL/GenBank/DDBJ whole genome shotgun (WGS) entry which is preliminary data.</text>
</comment>
<evidence type="ECO:0000259" key="1">
    <source>
        <dbReference type="Pfam" id="PF01261"/>
    </source>
</evidence>
<reference evidence="2 3" key="1">
    <citation type="submission" date="2019-05" db="EMBL/GenBank/DDBJ databases">
        <title>Flagellimonas sp. AsT0115, sp. nov., isolated from a marine red algae, Asparagopsis taxiformis.</title>
        <authorList>
            <person name="Kim J."/>
            <person name="Jeong S.E."/>
            <person name="Jeon C.O."/>
        </authorList>
    </citation>
    <scope>NUCLEOTIDE SEQUENCE [LARGE SCALE GENOMIC DNA]</scope>
    <source>
        <strain evidence="2 3">AsT0115</strain>
    </source>
</reference>
<dbReference type="Proteomes" id="UP000751614">
    <property type="component" value="Unassembled WGS sequence"/>
</dbReference>
<dbReference type="PANTHER" id="PTHR12110">
    <property type="entry name" value="HYDROXYPYRUVATE ISOMERASE"/>
    <property type="match status" value="1"/>
</dbReference>
<protein>
    <submittedName>
        <fullName evidence="2">Sugar phosphate isomerase/epimerase</fullName>
    </submittedName>
</protein>
<evidence type="ECO:0000313" key="2">
    <source>
        <dbReference type="EMBL" id="TMU54595.1"/>
    </source>
</evidence>
<proteinExistence type="predicted"/>
<organism evidence="2 3">
    <name type="scientific">Flagellimonas algicola</name>
    <dbReference type="NCBI Taxonomy" id="2583815"/>
    <lineage>
        <taxon>Bacteria</taxon>
        <taxon>Pseudomonadati</taxon>
        <taxon>Bacteroidota</taxon>
        <taxon>Flavobacteriia</taxon>
        <taxon>Flavobacteriales</taxon>
        <taxon>Flavobacteriaceae</taxon>
        <taxon>Flagellimonas</taxon>
    </lineage>
</organism>
<dbReference type="Gene3D" id="3.20.20.150">
    <property type="entry name" value="Divalent-metal-dependent TIM barrel enzymes"/>
    <property type="match status" value="1"/>
</dbReference>
<dbReference type="EMBL" id="VCNI01000002">
    <property type="protein sequence ID" value="TMU54595.1"/>
    <property type="molecule type" value="Genomic_DNA"/>
</dbReference>
<dbReference type="InterPro" id="IPR050312">
    <property type="entry name" value="IolE/XylAMocC-like"/>
</dbReference>
<dbReference type="InterPro" id="IPR036237">
    <property type="entry name" value="Xyl_isomerase-like_sf"/>
</dbReference>
<evidence type="ECO:0000313" key="3">
    <source>
        <dbReference type="Proteomes" id="UP000751614"/>
    </source>
</evidence>
<dbReference type="SUPFAM" id="SSF51658">
    <property type="entry name" value="Xylose isomerase-like"/>
    <property type="match status" value="1"/>
</dbReference>
<sequence length="279" mass="31253">MKIGMNMLLWTDYVTLELQPIFEELKETGYDGVEIPLGEGSVAHYTALGEQLANMGMGTTCVTSLTKEANIASTNPYIRQKGIDRLKWAIDRAHALKADVLCGPIHSAFAHFEGRPPELEEKKWSAELLREAGDYAKQAEIILAPEALNRFECYLVNTAADLKQLLKAVNHSNVKAIYDTHHANIEEKSHQVAIAHLGSDLQHVHISGSDRGTPGKGQIDWDEVFEALKAIDYQGWLTIEAFSVAIPRFANSINVWRDFSPTEEIYKEGIQLIQSKWHD</sequence>
<dbReference type="RefSeq" id="WP_138835928.1">
    <property type="nucleotide sequence ID" value="NZ_VCNI01000002.1"/>
</dbReference>
<dbReference type="PANTHER" id="PTHR12110:SF41">
    <property type="entry name" value="INOSOSE DEHYDRATASE"/>
    <property type="match status" value="1"/>
</dbReference>